<dbReference type="PANTHER" id="PTHR11412">
    <property type="entry name" value="MACROGLOBULIN / COMPLEMENT"/>
    <property type="match status" value="1"/>
</dbReference>
<evidence type="ECO:0000256" key="2">
    <source>
        <dbReference type="ARBA" id="ARBA00022525"/>
    </source>
</evidence>
<feature type="domain" description="Alpha-2-macroglobulin" evidence="6">
    <location>
        <begin position="776"/>
        <end position="865"/>
    </location>
</feature>
<gene>
    <name evidence="7" type="ORF">MAR_015444</name>
</gene>
<keyword evidence="2" id="KW-0964">Secreted</keyword>
<dbReference type="Gene3D" id="1.50.10.20">
    <property type="match status" value="1"/>
</dbReference>
<dbReference type="InterPro" id="IPR041555">
    <property type="entry name" value="MG3"/>
</dbReference>
<dbReference type="SUPFAM" id="SSF49410">
    <property type="entry name" value="Alpha-macroglobulin receptor domain"/>
    <property type="match status" value="1"/>
</dbReference>
<dbReference type="PANTHER" id="PTHR11412:SF166">
    <property type="entry name" value="NTR DOMAIN-CONTAINING PROTEIN"/>
    <property type="match status" value="1"/>
</dbReference>
<dbReference type="EMBL" id="CP111023">
    <property type="protein sequence ID" value="WAR21470.1"/>
    <property type="molecule type" value="Genomic_DNA"/>
</dbReference>
<dbReference type="InterPro" id="IPR013783">
    <property type="entry name" value="Ig-like_fold"/>
</dbReference>
<dbReference type="Proteomes" id="UP001164746">
    <property type="component" value="Chromosome 12"/>
</dbReference>
<keyword evidence="3" id="KW-1015">Disulfide bond</keyword>
<evidence type="ECO:0000313" key="7">
    <source>
        <dbReference type="EMBL" id="WAR21470.1"/>
    </source>
</evidence>
<feature type="signal peptide" evidence="4">
    <location>
        <begin position="1"/>
        <end position="19"/>
    </location>
</feature>
<dbReference type="PROSITE" id="PS00477">
    <property type="entry name" value="ALPHA_2_MACROGLOBULIN"/>
    <property type="match status" value="1"/>
</dbReference>
<dbReference type="InterPro" id="IPR019742">
    <property type="entry name" value="MacrogloblnA2_CS"/>
</dbReference>
<evidence type="ECO:0000259" key="6">
    <source>
        <dbReference type="SMART" id="SM01360"/>
    </source>
</evidence>
<dbReference type="InterPro" id="IPR002890">
    <property type="entry name" value="MG2"/>
</dbReference>
<dbReference type="Pfam" id="PF17789">
    <property type="entry name" value="MG4"/>
    <property type="match status" value="1"/>
</dbReference>
<keyword evidence="8" id="KW-1185">Reference proteome</keyword>
<dbReference type="InterPro" id="IPR047565">
    <property type="entry name" value="Alpha-macroglob_thiol-ester_cl"/>
</dbReference>
<evidence type="ECO:0000313" key="8">
    <source>
        <dbReference type="Proteomes" id="UP001164746"/>
    </source>
</evidence>
<dbReference type="SMART" id="SM01419">
    <property type="entry name" value="Thiol-ester_cl"/>
    <property type="match status" value="1"/>
</dbReference>
<dbReference type="Gene3D" id="2.60.40.1940">
    <property type="match status" value="1"/>
</dbReference>
<name>A0ABY7FH06_MYAAR</name>
<evidence type="ECO:0000256" key="1">
    <source>
        <dbReference type="ARBA" id="ARBA00004613"/>
    </source>
</evidence>
<keyword evidence="4" id="KW-0732">Signal</keyword>
<dbReference type="SUPFAM" id="SSF48239">
    <property type="entry name" value="Terpenoid cyclases/Protein prenyltransferases"/>
    <property type="match status" value="1"/>
</dbReference>
<protein>
    <submittedName>
        <fullName evidence="7">CO3-like protein</fullName>
    </submittedName>
</protein>
<dbReference type="SMART" id="SM01360">
    <property type="entry name" value="A2M"/>
    <property type="match status" value="1"/>
</dbReference>
<dbReference type="Pfam" id="PF07703">
    <property type="entry name" value="A2M_BRD"/>
    <property type="match status" value="1"/>
</dbReference>
<organism evidence="7 8">
    <name type="scientific">Mya arenaria</name>
    <name type="common">Soft-shell clam</name>
    <dbReference type="NCBI Taxonomy" id="6604"/>
    <lineage>
        <taxon>Eukaryota</taxon>
        <taxon>Metazoa</taxon>
        <taxon>Spiralia</taxon>
        <taxon>Lophotrochozoa</taxon>
        <taxon>Mollusca</taxon>
        <taxon>Bivalvia</taxon>
        <taxon>Autobranchia</taxon>
        <taxon>Heteroconchia</taxon>
        <taxon>Euheterodonta</taxon>
        <taxon>Imparidentia</taxon>
        <taxon>Neoheterodontei</taxon>
        <taxon>Myida</taxon>
        <taxon>Myoidea</taxon>
        <taxon>Myidae</taxon>
        <taxon>Mya</taxon>
    </lineage>
</organism>
<dbReference type="InterPro" id="IPR040839">
    <property type="entry name" value="MG4"/>
</dbReference>
<proteinExistence type="predicted"/>
<dbReference type="InterPro" id="IPR008930">
    <property type="entry name" value="Terpenoid_cyclase/PrenylTrfase"/>
</dbReference>
<feature type="chain" id="PRO_5045818963" evidence="4">
    <location>
        <begin position="20"/>
        <end position="1567"/>
    </location>
</feature>
<evidence type="ECO:0000256" key="3">
    <source>
        <dbReference type="ARBA" id="ARBA00023157"/>
    </source>
</evidence>
<dbReference type="InterPro" id="IPR011625">
    <property type="entry name" value="A2M_N_BRD"/>
</dbReference>
<dbReference type="Gene3D" id="2.60.40.1930">
    <property type="match status" value="3"/>
</dbReference>
<dbReference type="Pfam" id="PF07678">
    <property type="entry name" value="TED_complement"/>
    <property type="match status" value="1"/>
</dbReference>
<dbReference type="Gene3D" id="2.20.130.20">
    <property type="match status" value="1"/>
</dbReference>
<accession>A0ABY7FH06</accession>
<comment type="subcellular location">
    <subcellularLocation>
        <location evidence="1">Secreted</location>
    </subcellularLocation>
</comment>
<dbReference type="Gene3D" id="6.20.50.160">
    <property type="match status" value="1"/>
</dbReference>
<dbReference type="Pfam" id="PF00207">
    <property type="entry name" value="A2M"/>
    <property type="match status" value="1"/>
</dbReference>
<feature type="domain" description="Alpha-2-macroglobulin bait region" evidence="5">
    <location>
        <begin position="452"/>
        <end position="588"/>
    </location>
</feature>
<dbReference type="InterPro" id="IPR036595">
    <property type="entry name" value="A-macroglobulin_rcpt-bd_sf"/>
</dbReference>
<dbReference type="Gene3D" id="2.60.120.1540">
    <property type="match status" value="1"/>
</dbReference>
<dbReference type="Gene3D" id="2.60.40.690">
    <property type="entry name" value="Alpha-macroglobulin, receptor-binding domain"/>
    <property type="match status" value="1"/>
</dbReference>
<dbReference type="InterPro" id="IPR050473">
    <property type="entry name" value="A2M/Complement_sys"/>
</dbReference>
<dbReference type="InterPro" id="IPR001599">
    <property type="entry name" value="Macroglobln_a2"/>
</dbReference>
<reference evidence="7" key="1">
    <citation type="submission" date="2022-11" db="EMBL/GenBank/DDBJ databases">
        <title>Centuries of genome instability and evolution in soft-shell clam transmissible cancer (bioRxiv).</title>
        <authorList>
            <person name="Hart S.F.M."/>
            <person name="Yonemitsu M.A."/>
            <person name="Giersch R.M."/>
            <person name="Beal B.F."/>
            <person name="Arriagada G."/>
            <person name="Davis B.W."/>
            <person name="Ostrander E.A."/>
            <person name="Goff S.P."/>
            <person name="Metzger M.J."/>
        </authorList>
    </citation>
    <scope>NUCLEOTIDE SEQUENCE</scope>
    <source>
        <strain evidence="7">MELC-2E11</strain>
        <tissue evidence="7">Siphon/mantle</tissue>
    </source>
</reference>
<dbReference type="Gene3D" id="2.60.40.10">
    <property type="entry name" value="Immunoglobulins"/>
    <property type="match status" value="2"/>
</dbReference>
<dbReference type="SMART" id="SM01359">
    <property type="entry name" value="A2M_N_2"/>
    <property type="match status" value="1"/>
</dbReference>
<sequence length="1567" mass="175445">MKLLVLGLVLLLGTLEIFCDRQFWYAIAPNVVRYNHEETVLVGVIGSGSASMITVWFEIEGTSDQISRRVVTISSQENPQLIRMSVTSEDIDKMKRTKGKPNSILLKASFPNGGTYSRKIFLSYKSGYLIVQTDKPLYTPLETVKVRVLAMEESLKPVKSELVNIEILAPNETKSVGRLSCSGTKGGFCRKHMTLPPYPTFGEWTIRATMGGKYDTTTVVPFEVKEFVVPTFGVSITTSRDYILDKTSSIEVTVDATYVYGKKVEGNAGLKVNIAYIGSMDNQKEMITARKDLINGVAAFTVKIPELRANYGPDFPDGARLMLEANVYEEATGKEETEYDDSILFTKSPFKFDFSRSKKSYRPGMTYYLQIDMSYSNGRPAVEKEFVIKFFDGIQEQRLDDFYTTNTNGQMTKTFATTSTSERVLKFQIFAKDYPDDIVNHTVNPYKGANQIGVEEIEREGIEYFRANTNIKGATSSGILMMVVARGQIVYSLYKKDTFEINEKMEKDIPKTISPEGRLLALYVDKVSGEIVADSTEFSVDPQCKSTQLTVEPERTEIYPGNPQDVTVTGPSDAWVGFNVMDKALLLLNDKNILQHDTVFRALKEHDLGCGAGGGVTSEEVFKNAGLTIVTNANVDDTSIQRKSDTCRSENTRKKRSMNDCLPGVEENCCTIGVDYANIKLDEHYDLKHHFDPDVLPPKTHLVCMSMVRSVVGHFTRGCLLAMYKSCIRTMNEDILDNDELEGRSILDDDGLYANDFAKLVEMGFTMKKRTNFETSFFFEEHQLQNGALTLPVMFKDSITEWSIQAISITENEGACIAEPKTVKTFKDFFIQLDLPYKATRLEHIKIKATIFNYASKTLQANVYLKGIDGLCYGTSPDKNSPPRVVKLESNKAMTVSFSAIPLRAGRYPIIVSAFVTDGDIQKVDIVEKELQVVNEGIMVKKTISVCLDPNDQMKDCERSEDVSVTEPLYTGGRSSRQYIVDLSLHPASLPDTGSATAYVESNLMDNIVDTVINGIDKLFNQPHGCGEQTMMYTAPIVYGLDYLAQTGQTTQKHEVQGIEWMRYGINREWNEFRLPDGSYHKWEGYDTSIWLTAFVAKVFCQANQVVDGIVDENGLVETLKYLASKSSAGTYKEIEHVRMSNIQGIFGKDNKGTNPVLSAFVLITLQECSLRENDQEAAVIDIMNYLEIMPQQIYTSNPYLLAITTYALALSNSGLANSFKELLYSKAHQTQEHMYWSHGTGQGNAESVETTAYALLAAMQFDDFRTSAKIVTWLALQRDAIGAFHTTQDTVVALQALSKYSARTFNPETNIEISMSKINAKPSWTKSISINKDNALQMKIIQEIPVSRGQNTFRITATGSGTGRMKIELRWNRPPNDGEICPFEISHIEVGEVNPVFAGNDNKGFNITDGECDICGHCPNDPSKDNAMDISADVDQVIELGRRKRQAAVGEVQRQKCIRFTVSSKDDQYNAMMSIVKIDLETGVKAVEYDLKQITREPIAFIFRLDDEFDGQEHSRQPASVTVYDYYQPGCSNAVEEEIMEAYAAYVRSIKSKKPSKAKKPFTKSK</sequence>
<dbReference type="Pfam" id="PF01835">
    <property type="entry name" value="MG2"/>
    <property type="match status" value="1"/>
</dbReference>
<evidence type="ECO:0000259" key="5">
    <source>
        <dbReference type="SMART" id="SM01359"/>
    </source>
</evidence>
<evidence type="ECO:0000256" key="4">
    <source>
        <dbReference type="SAM" id="SignalP"/>
    </source>
</evidence>
<dbReference type="InterPro" id="IPR011626">
    <property type="entry name" value="Alpha-macroglobulin_TED"/>
</dbReference>
<dbReference type="Pfam" id="PF17791">
    <property type="entry name" value="MG3"/>
    <property type="match status" value="1"/>
</dbReference>